<dbReference type="EC" id="2.7.7.65" evidence="1"/>
<dbReference type="Proteomes" id="UP000561045">
    <property type="component" value="Unassembled WGS sequence"/>
</dbReference>
<feature type="chain" id="PRO_5032654072" description="diguanylate cyclase" evidence="4">
    <location>
        <begin position="35"/>
        <end position="673"/>
    </location>
</feature>
<dbReference type="SMART" id="SM00028">
    <property type="entry name" value="TPR"/>
    <property type="match status" value="6"/>
</dbReference>
<dbReference type="Pfam" id="PF13424">
    <property type="entry name" value="TPR_12"/>
    <property type="match status" value="1"/>
</dbReference>
<dbReference type="Pfam" id="PF00990">
    <property type="entry name" value="GGDEF"/>
    <property type="match status" value="1"/>
</dbReference>
<keyword evidence="3" id="KW-0472">Membrane</keyword>
<dbReference type="SUPFAM" id="SSF55073">
    <property type="entry name" value="Nucleotide cyclase"/>
    <property type="match status" value="1"/>
</dbReference>
<dbReference type="InterPro" id="IPR043128">
    <property type="entry name" value="Rev_trsase/Diguanyl_cyclase"/>
</dbReference>
<feature type="domain" description="GGDEF" evidence="5">
    <location>
        <begin position="500"/>
        <end position="637"/>
    </location>
</feature>
<evidence type="ECO:0000256" key="2">
    <source>
        <dbReference type="ARBA" id="ARBA00034247"/>
    </source>
</evidence>
<dbReference type="PROSITE" id="PS50887">
    <property type="entry name" value="GGDEF"/>
    <property type="match status" value="1"/>
</dbReference>
<dbReference type="PANTHER" id="PTHR45138:SF9">
    <property type="entry name" value="DIGUANYLATE CYCLASE DGCM-RELATED"/>
    <property type="match status" value="1"/>
</dbReference>
<keyword evidence="3" id="KW-0812">Transmembrane</keyword>
<dbReference type="RefSeq" id="WP_183633934.1">
    <property type="nucleotide sequence ID" value="NZ_BAABLE010000011.1"/>
</dbReference>
<dbReference type="PANTHER" id="PTHR45138">
    <property type="entry name" value="REGULATORY COMPONENTS OF SENSORY TRANSDUCTION SYSTEM"/>
    <property type="match status" value="1"/>
</dbReference>
<dbReference type="GO" id="GO:0052621">
    <property type="term" value="F:diguanylate cyclase activity"/>
    <property type="evidence" value="ECO:0007669"/>
    <property type="project" value="UniProtKB-EC"/>
</dbReference>
<proteinExistence type="predicted"/>
<reference evidence="6 7" key="1">
    <citation type="submission" date="2020-08" db="EMBL/GenBank/DDBJ databases">
        <title>Genomic Encyclopedia of Type Strains, Phase IV (KMG-IV): sequencing the most valuable type-strain genomes for metagenomic binning, comparative biology and taxonomic classification.</title>
        <authorList>
            <person name="Goeker M."/>
        </authorList>
    </citation>
    <scope>NUCLEOTIDE SEQUENCE [LARGE SCALE GENOMIC DNA]</scope>
    <source>
        <strain evidence="6 7">DSM 106739</strain>
    </source>
</reference>
<keyword evidence="3" id="KW-1133">Transmembrane helix</keyword>
<evidence type="ECO:0000313" key="6">
    <source>
        <dbReference type="EMBL" id="MBB4012217.1"/>
    </source>
</evidence>
<name>A0A840BP39_9RHOO</name>
<dbReference type="InterPro" id="IPR011990">
    <property type="entry name" value="TPR-like_helical_dom_sf"/>
</dbReference>
<dbReference type="InterPro" id="IPR050469">
    <property type="entry name" value="Diguanylate_Cyclase"/>
</dbReference>
<dbReference type="FunFam" id="3.30.70.270:FF:000001">
    <property type="entry name" value="Diguanylate cyclase domain protein"/>
    <property type="match status" value="1"/>
</dbReference>
<dbReference type="SUPFAM" id="SSF48452">
    <property type="entry name" value="TPR-like"/>
    <property type="match status" value="2"/>
</dbReference>
<evidence type="ECO:0000313" key="7">
    <source>
        <dbReference type="Proteomes" id="UP000561045"/>
    </source>
</evidence>
<evidence type="ECO:0000256" key="3">
    <source>
        <dbReference type="SAM" id="Phobius"/>
    </source>
</evidence>
<dbReference type="AlphaFoldDB" id="A0A840BP39"/>
<dbReference type="SMART" id="SM00267">
    <property type="entry name" value="GGDEF"/>
    <property type="match status" value="1"/>
</dbReference>
<keyword evidence="7" id="KW-1185">Reference proteome</keyword>
<protein>
    <recommendedName>
        <fullName evidence="1">diguanylate cyclase</fullName>
        <ecNumber evidence="1">2.7.7.65</ecNumber>
    </recommendedName>
</protein>
<gene>
    <name evidence="6" type="ORF">GGR36_001525</name>
</gene>
<dbReference type="EMBL" id="JACIET010000001">
    <property type="protein sequence ID" value="MBB4012217.1"/>
    <property type="molecule type" value="Genomic_DNA"/>
</dbReference>
<evidence type="ECO:0000256" key="4">
    <source>
        <dbReference type="SAM" id="SignalP"/>
    </source>
</evidence>
<comment type="caution">
    <text evidence="6">The sequence shown here is derived from an EMBL/GenBank/DDBJ whole genome shotgun (WGS) entry which is preliminary data.</text>
</comment>
<organism evidence="6 7">
    <name type="scientific">Niveibacterium umoris</name>
    <dbReference type="NCBI Taxonomy" id="1193620"/>
    <lineage>
        <taxon>Bacteria</taxon>
        <taxon>Pseudomonadati</taxon>
        <taxon>Pseudomonadota</taxon>
        <taxon>Betaproteobacteria</taxon>
        <taxon>Rhodocyclales</taxon>
        <taxon>Rhodocyclaceae</taxon>
        <taxon>Niveibacterium</taxon>
    </lineage>
</organism>
<comment type="catalytic activity">
    <reaction evidence="2">
        <text>2 GTP = 3',3'-c-di-GMP + 2 diphosphate</text>
        <dbReference type="Rhea" id="RHEA:24898"/>
        <dbReference type="ChEBI" id="CHEBI:33019"/>
        <dbReference type="ChEBI" id="CHEBI:37565"/>
        <dbReference type="ChEBI" id="CHEBI:58805"/>
        <dbReference type="EC" id="2.7.7.65"/>
    </reaction>
</comment>
<dbReference type="InterPro" id="IPR019734">
    <property type="entry name" value="TPR_rpt"/>
</dbReference>
<feature type="signal peptide" evidence="4">
    <location>
        <begin position="1"/>
        <end position="34"/>
    </location>
</feature>
<dbReference type="Gene3D" id="3.30.70.270">
    <property type="match status" value="1"/>
</dbReference>
<evidence type="ECO:0000256" key="1">
    <source>
        <dbReference type="ARBA" id="ARBA00012528"/>
    </source>
</evidence>
<sequence>MRCPKRKRLFDVFVHSLATALLCALCCASPARSAALSAEFAKQIDEIELQARGDAKLALARVEGLLKSARTSDETLALLTLKGLFLADSDRPEEAREVATELDRQSSPEAKAASLTVRAQVQGLKGDLGRALEFAKQAAESLPRDADVRQHYRIEMIRGSQLLENGRLPEALSAYQAALEGAESIQSTFRIQRAHDSMASLFVDAHELDKATEANNTAMALAERLGDPAILAQAWNTRAYIASAQQNRALELQASQKAIAYARKTASDSLLSGMLMNLGDTFLKAGRYADALRYSDEAVAITRRISDPHGLAIALANAGQAEIRLGRVDAGKAHMEEAIAATQKLDHRSQHATLLSEYGEALEAAGDYKGAINAYHRERRASREIAELSRKDVLLEVDARYQSDRKQREIELLNRNNALKDAQLHNRELQQRVWFLAAALLLSGLLSIGLLYRRVRDANLKLAESNRLLKVRSERDPLTGLFNRRYFHEAMRARGANNAFAGGLILLDIDHFKRINDTHGHAAGDAVITVVAQRLIDTMRDSDLVVRWGGEEFLIAVSPMPLEQFDRLAERLLRAIGHAPVPHGDLSIPITISIGYASFPLAPSGLALEWERGINQVDMALYVAKAQGRNRACGIRAVQAADKDALDEIEHNFENAWRDGRVTLNLISGPSPP</sequence>
<dbReference type="NCBIfam" id="TIGR00254">
    <property type="entry name" value="GGDEF"/>
    <property type="match status" value="1"/>
</dbReference>
<feature type="transmembrane region" description="Helical" evidence="3">
    <location>
        <begin position="433"/>
        <end position="452"/>
    </location>
</feature>
<accession>A0A840BP39</accession>
<keyword evidence="4" id="KW-0732">Signal</keyword>
<evidence type="ECO:0000259" key="5">
    <source>
        <dbReference type="PROSITE" id="PS50887"/>
    </source>
</evidence>
<dbReference type="InterPro" id="IPR000160">
    <property type="entry name" value="GGDEF_dom"/>
</dbReference>
<dbReference type="Gene3D" id="1.25.40.10">
    <property type="entry name" value="Tetratricopeptide repeat domain"/>
    <property type="match status" value="1"/>
</dbReference>
<dbReference type="InterPro" id="IPR029787">
    <property type="entry name" value="Nucleotide_cyclase"/>
</dbReference>
<dbReference type="CDD" id="cd01949">
    <property type="entry name" value="GGDEF"/>
    <property type="match status" value="1"/>
</dbReference>